<accession>A0ABS5IPV6</accession>
<reference evidence="2 3" key="1">
    <citation type="submission" date="2021-04" db="EMBL/GenBank/DDBJ databases">
        <title>Whole genome analysis of root endophytic bacterium Microbacterium paraoxydans ku-mp colonizing RP-bio226 rice variety.</title>
        <authorList>
            <person name="Ulaganathan K."/>
            <person name="Latha B."/>
        </authorList>
    </citation>
    <scope>NUCLEOTIDE SEQUENCE [LARGE SCALE GENOMIC DNA]</scope>
    <source>
        <strain evidence="3">ku-mp</strain>
    </source>
</reference>
<evidence type="ECO:0000259" key="1">
    <source>
        <dbReference type="Pfam" id="PF07969"/>
    </source>
</evidence>
<dbReference type="InterPro" id="IPR011059">
    <property type="entry name" value="Metal-dep_hydrolase_composite"/>
</dbReference>
<dbReference type="Pfam" id="PF07969">
    <property type="entry name" value="Amidohydro_3"/>
    <property type="match status" value="1"/>
</dbReference>
<dbReference type="Gene3D" id="2.30.40.10">
    <property type="entry name" value="Urease, subunit C, domain 1"/>
    <property type="match status" value="1"/>
</dbReference>
<dbReference type="Gene3D" id="3.10.310.70">
    <property type="match status" value="1"/>
</dbReference>
<dbReference type="RefSeq" id="WP_211544270.1">
    <property type="nucleotide sequence ID" value="NZ_JAGTUK010000003.1"/>
</dbReference>
<dbReference type="Gene3D" id="3.20.20.140">
    <property type="entry name" value="Metal-dependent hydrolases"/>
    <property type="match status" value="1"/>
</dbReference>
<organism evidence="2 3">
    <name type="scientific">Microbacterium paraoxydans</name>
    <dbReference type="NCBI Taxonomy" id="199592"/>
    <lineage>
        <taxon>Bacteria</taxon>
        <taxon>Bacillati</taxon>
        <taxon>Actinomycetota</taxon>
        <taxon>Actinomycetes</taxon>
        <taxon>Micrococcales</taxon>
        <taxon>Microbacteriaceae</taxon>
        <taxon>Microbacterium</taxon>
    </lineage>
</organism>
<keyword evidence="3" id="KW-1185">Reference proteome</keyword>
<dbReference type="InterPro" id="IPR013108">
    <property type="entry name" value="Amidohydro_3"/>
</dbReference>
<dbReference type="InterPro" id="IPR032466">
    <property type="entry name" value="Metal_Hydrolase"/>
</dbReference>
<dbReference type="PANTHER" id="PTHR22642">
    <property type="entry name" value="IMIDAZOLONEPROPIONASE"/>
    <property type="match status" value="1"/>
</dbReference>
<dbReference type="SUPFAM" id="SSF51556">
    <property type="entry name" value="Metallo-dependent hydrolases"/>
    <property type="match status" value="1"/>
</dbReference>
<evidence type="ECO:0000313" key="2">
    <source>
        <dbReference type="EMBL" id="MBS0024964.1"/>
    </source>
</evidence>
<dbReference type="Proteomes" id="UP000678243">
    <property type="component" value="Unassembled WGS sequence"/>
</dbReference>
<dbReference type="EMBL" id="JAGTUK010000003">
    <property type="protein sequence ID" value="MBS0024964.1"/>
    <property type="molecule type" value="Genomic_DNA"/>
</dbReference>
<evidence type="ECO:0000313" key="3">
    <source>
        <dbReference type="Proteomes" id="UP000678243"/>
    </source>
</evidence>
<comment type="caution">
    <text evidence="2">The sequence shown here is derived from an EMBL/GenBank/DDBJ whole genome shotgun (WGS) entry which is preliminary data.</text>
</comment>
<proteinExistence type="predicted"/>
<dbReference type="SUPFAM" id="SSF51338">
    <property type="entry name" value="Composite domain of metallo-dependent hydrolases"/>
    <property type="match status" value="1"/>
</dbReference>
<feature type="domain" description="Amidohydrolase 3" evidence="1">
    <location>
        <begin position="54"/>
        <end position="496"/>
    </location>
</feature>
<gene>
    <name evidence="2" type="ORF">KE274_12700</name>
</gene>
<sequence length="501" mass="52973">MTARNDTIGTIRAVRLAGPGREFLIDDEPVDLHLDGGLIADIAPTGALPARGQILEAEGAWAVPGLWDNHVHTVQWALAAERVPLHDIESAAAAARRMSDAPTLPDGRRVGTGFRDALWPDRPSLALLDAATGSTPTYLINADVHSVWLNSAALTREGFRADDGVLREEDAFEISRRLNAVDPAHSDQAVIRAGEAAAARGVTGLVDFDMAWNAEAWPRRVRAGFASHRVEFAFYPADLDRAVREGLRSGETHEEPDAPADARGLIRVGSLKVISDGSLGTRTAACSHAYPDDPGNYGMLTVPGAELVALLTAATGAGITAAVHAIGDRAVTSALDAFTVSGASGSLEHAQLVRHADLLRFARLGVIASVQPQHALDDRDFVEHHWAGQTSIGYPLSSLVAAGAELRFGSDAPVAPLDPWQALSAAVWRTDDDRASWHPEESLTVDQALSASVRTAIRPGAPADIVLTAADPRTADATTLRRMPVVATVLAGRVTHIDGAD</sequence>
<protein>
    <submittedName>
        <fullName evidence="2">Amidohydrolase family protein</fullName>
    </submittedName>
</protein>
<dbReference type="PANTHER" id="PTHR22642:SF2">
    <property type="entry name" value="PROTEIN LONG AFTER FAR-RED 3"/>
    <property type="match status" value="1"/>
</dbReference>
<name>A0ABS5IPV6_9MICO</name>